<keyword evidence="3 5" id="KW-1133">Transmembrane helix</keyword>
<keyword evidence="4 5" id="KW-0472">Membrane</keyword>
<evidence type="ECO:0000256" key="4">
    <source>
        <dbReference type="ARBA" id="ARBA00023136"/>
    </source>
</evidence>
<feature type="transmembrane region" description="Helical" evidence="5">
    <location>
        <begin position="137"/>
        <end position="155"/>
    </location>
</feature>
<sequence>MVLVLPLALIAGLACLLLLAGPHPYLAPLVLPGLALLVALYRQPTLGLLALLALVPFEGLFSTADASAGGGAAGGGGFPLNKLLGLTLIAIAGLQLLLRRLPARRLRSNLWPPLLALLAWYLLSLAFSSHLGLSLQHLRQLSSGLTLFFLAVLLGRDLDLSTLARVLVLSVASTCALALLNGDAPPDSRASGLLADPNYFALLISVAFPLALLLALRAPRRAQRLFWLTLLALLLATLVRTGSRSGLLVTLLAALIAAWHYRARLKHLPGRHLGWLILALAIALPLAPRLLPESLVQRLEALTSLRSGVNAHADPSLARRSAYLLVGGQVLAEHPLLGSGPGTFPLEFARTGYAIAFADRPHPNDLYREAHNTYLGMFSETGLPGGLLFAGLVALALRNCLVARRHWLERGDPERAALATHFGLSCLALACFLFFLSVPSHKYLWVMLGITSLLRLQADDDAAGGRP</sequence>
<dbReference type="InterPro" id="IPR007016">
    <property type="entry name" value="O-antigen_ligase-rel_domated"/>
</dbReference>
<dbReference type="GO" id="GO:0016874">
    <property type="term" value="F:ligase activity"/>
    <property type="evidence" value="ECO:0007669"/>
    <property type="project" value="UniProtKB-KW"/>
</dbReference>
<feature type="transmembrane region" description="Helical" evidence="5">
    <location>
        <begin position="199"/>
        <end position="216"/>
    </location>
</feature>
<feature type="transmembrane region" description="Helical" evidence="5">
    <location>
        <begin position="80"/>
        <end position="98"/>
    </location>
</feature>
<feature type="transmembrane region" description="Helical" evidence="5">
    <location>
        <begin position="110"/>
        <end position="131"/>
    </location>
</feature>
<dbReference type="RefSeq" id="WP_376946946.1">
    <property type="nucleotide sequence ID" value="NZ_CP171449.1"/>
</dbReference>
<evidence type="ECO:0000313" key="7">
    <source>
        <dbReference type="EMBL" id="MFC0710645.1"/>
    </source>
</evidence>
<comment type="caution">
    <text evidence="7">The sequence shown here is derived from an EMBL/GenBank/DDBJ whole genome shotgun (WGS) entry which is preliminary data.</text>
</comment>
<evidence type="ECO:0000256" key="1">
    <source>
        <dbReference type="ARBA" id="ARBA00004141"/>
    </source>
</evidence>
<evidence type="ECO:0000256" key="5">
    <source>
        <dbReference type="SAM" id="Phobius"/>
    </source>
</evidence>
<dbReference type="PANTHER" id="PTHR37422:SF13">
    <property type="entry name" value="LIPOPOLYSACCHARIDE BIOSYNTHESIS PROTEIN PA4999-RELATED"/>
    <property type="match status" value="1"/>
</dbReference>
<feature type="transmembrane region" description="Helical" evidence="5">
    <location>
        <begin position="223"/>
        <end position="239"/>
    </location>
</feature>
<keyword evidence="2 5" id="KW-0812">Transmembrane</keyword>
<feature type="transmembrane region" description="Helical" evidence="5">
    <location>
        <begin position="273"/>
        <end position="291"/>
    </location>
</feature>
<proteinExistence type="predicted"/>
<feature type="transmembrane region" description="Helical" evidence="5">
    <location>
        <begin position="418"/>
        <end position="438"/>
    </location>
</feature>
<dbReference type="Proteomes" id="UP001589891">
    <property type="component" value="Unassembled WGS sequence"/>
</dbReference>
<evidence type="ECO:0000259" key="6">
    <source>
        <dbReference type="Pfam" id="PF04932"/>
    </source>
</evidence>
<evidence type="ECO:0000256" key="3">
    <source>
        <dbReference type="ARBA" id="ARBA00022989"/>
    </source>
</evidence>
<protein>
    <submittedName>
        <fullName evidence="7">O-antigen ligase family protein</fullName>
    </submittedName>
</protein>
<organism evidence="7 8">
    <name type="scientific">Azorhizophilus paspali</name>
    <name type="common">Azotobacter paspali</name>
    <dbReference type="NCBI Taxonomy" id="69963"/>
    <lineage>
        <taxon>Bacteria</taxon>
        <taxon>Pseudomonadati</taxon>
        <taxon>Pseudomonadota</taxon>
        <taxon>Gammaproteobacteria</taxon>
        <taxon>Pseudomonadales</taxon>
        <taxon>Pseudomonadaceae</taxon>
        <taxon>Azorhizophilus</taxon>
    </lineage>
</organism>
<keyword evidence="7" id="KW-0436">Ligase</keyword>
<feature type="transmembrane region" description="Helical" evidence="5">
    <location>
        <begin position="162"/>
        <end position="179"/>
    </location>
</feature>
<feature type="domain" description="O-antigen ligase-related" evidence="6">
    <location>
        <begin position="230"/>
        <end position="390"/>
    </location>
</feature>
<dbReference type="PANTHER" id="PTHR37422">
    <property type="entry name" value="TEICHURONIC ACID BIOSYNTHESIS PROTEIN TUAE"/>
    <property type="match status" value="1"/>
</dbReference>
<dbReference type="EMBL" id="JBHLSS010000089">
    <property type="protein sequence ID" value="MFC0710645.1"/>
    <property type="molecule type" value="Genomic_DNA"/>
</dbReference>
<comment type="subcellular location">
    <subcellularLocation>
        <location evidence="1">Membrane</location>
        <topology evidence="1">Multi-pass membrane protein</topology>
    </subcellularLocation>
</comment>
<evidence type="ECO:0000313" key="8">
    <source>
        <dbReference type="Proteomes" id="UP001589891"/>
    </source>
</evidence>
<feature type="transmembrane region" description="Helical" evidence="5">
    <location>
        <begin position="374"/>
        <end position="397"/>
    </location>
</feature>
<feature type="transmembrane region" description="Helical" evidence="5">
    <location>
        <begin position="245"/>
        <end position="261"/>
    </location>
</feature>
<gene>
    <name evidence="7" type="ORF">ACFFGX_14165</name>
</gene>
<name>A0ABV6SM79_AZOPA</name>
<dbReference type="InterPro" id="IPR051533">
    <property type="entry name" value="WaaL-like"/>
</dbReference>
<keyword evidence="8" id="KW-1185">Reference proteome</keyword>
<dbReference type="Pfam" id="PF04932">
    <property type="entry name" value="Wzy_C"/>
    <property type="match status" value="1"/>
</dbReference>
<evidence type="ECO:0000256" key="2">
    <source>
        <dbReference type="ARBA" id="ARBA00022692"/>
    </source>
</evidence>
<reference evidence="7 8" key="1">
    <citation type="submission" date="2024-09" db="EMBL/GenBank/DDBJ databases">
        <authorList>
            <person name="Sun Q."/>
            <person name="Mori K."/>
        </authorList>
    </citation>
    <scope>NUCLEOTIDE SEQUENCE [LARGE SCALE GENOMIC DNA]</scope>
    <source>
        <strain evidence="7 8">NCAIM B.01794</strain>
    </source>
</reference>
<accession>A0ABV6SM79</accession>